<evidence type="ECO:0000313" key="12">
    <source>
        <dbReference type="EMBL" id="VUG20133.1"/>
    </source>
</evidence>
<gene>
    <name evidence="12" type="primary">GAL2</name>
    <name evidence="12" type="ORF">DEBR0S6_08680G</name>
</gene>
<feature type="compositionally biased region" description="Low complexity" evidence="9">
    <location>
        <begin position="1"/>
        <end position="11"/>
    </location>
</feature>
<dbReference type="GO" id="GO:0005886">
    <property type="term" value="C:plasma membrane"/>
    <property type="evidence" value="ECO:0007669"/>
    <property type="project" value="TreeGrafter"/>
</dbReference>
<dbReference type="Proteomes" id="UP000478008">
    <property type="component" value="Unassembled WGS sequence"/>
</dbReference>
<dbReference type="GO" id="GO:0005351">
    <property type="term" value="F:carbohydrate:proton symporter activity"/>
    <property type="evidence" value="ECO:0007669"/>
    <property type="project" value="TreeGrafter"/>
</dbReference>
<dbReference type="Pfam" id="PF00083">
    <property type="entry name" value="Sugar_tr"/>
    <property type="match status" value="1"/>
</dbReference>
<dbReference type="PANTHER" id="PTHR48022:SF75">
    <property type="entry name" value="GALACTOSE TRANSPORTER-RELATED"/>
    <property type="match status" value="1"/>
</dbReference>
<feature type="compositionally biased region" description="Polar residues" evidence="9">
    <location>
        <begin position="12"/>
        <end position="21"/>
    </location>
</feature>
<keyword evidence="4" id="KW-0762">Sugar transport</keyword>
<dbReference type="PROSITE" id="PS00216">
    <property type="entry name" value="SUGAR_TRANSPORT_1"/>
    <property type="match status" value="1"/>
</dbReference>
<accession>A0A7D9D187</accession>
<feature type="transmembrane region" description="Helical" evidence="10">
    <location>
        <begin position="235"/>
        <end position="254"/>
    </location>
</feature>
<keyword evidence="13" id="KW-1185">Reference proteome</keyword>
<name>A0A7D9D187_DEKBR</name>
<dbReference type="PROSITE" id="PS50850">
    <property type="entry name" value="MFS"/>
    <property type="match status" value="1"/>
</dbReference>
<evidence type="ECO:0000256" key="1">
    <source>
        <dbReference type="ARBA" id="ARBA00004141"/>
    </source>
</evidence>
<feature type="transmembrane region" description="Helical" evidence="10">
    <location>
        <begin position="167"/>
        <end position="189"/>
    </location>
</feature>
<evidence type="ECO:0000256" key="4">
    <source>
        <dbReference type="ARBA" id="ARBA00022597"/>
    </source>
</evidence>
<evidence type="ECO:0000256" key="10">
    <source>
        <dbReference type="SAM" id="Phobius"/>
    </source>
</evidence>
<evidence type="ECO:0000256" key="5">
    <source>
        <dbReference type="ARBA" id="ARBA00022692"/>
    </source>
</evidence>
<dbReference type="PANTHER" id="PTHR48022">
    <property type="entry name" value="PLASTIDIC GLUCOSE TRANSPORTER 4"/>
    <property type="match status" value="1"/>
</dbReference>
<evidence type="ECO:0000256" key="3">
    <source>
        <dbReference type="ARBA" id="ARBA00022448"/>
    </source>
</evidence>
<dbReference type="NCBIfam" id="TIGR00879">
    <property type="entry name" value="SP"/>
    <property type="match status" value="1"/>
</dbReference>
<reference evidence="12 13" key="1">
    <citation type="submission" date="2019-07" db="EMBL/GenBank/DDBJ databases">
        <authorList>
            <person name="Friedrich A."/>
            <person name="Schacherer J."/>
        </authorList>
    </citation>
    <scope>NUCLEOTIDE SEQUENCE [LARGE SCALE GENOMIC DNA]</scope>
</reference>
<evidence type="ECO:0000256" key="2">
    <source>
        <dbReference type="ARBA" id="ARBA00010992"/>
    </source>
</evidence>
<evidence type="ECO:0000256" key="7">
    <source>
        <dbReference type="ARBA" id="ARBA00023136"/>
    </source>
</evidence>
<feature type="transmembrane region" description="Helical" evidence="10">
    <location>
        <begin position="112"/>
        <end position="131"/>
    </location>
</feature>
<feature type="transmembrane region" description="Helical" evidence="10">
    <location>
        <begin position="494"/>
        <end position="511"/>
    </location>
</feature>
<comment type="subcellular location">
    <subcellularLocation>
        <location evidence="1">Membrane</location>
        <topology evidence="1">Multi-pass membrane protein</topology>
    </subcellularLocation>
</comment>
<keyword evidence="3 8" id="KW-0813">Transport</keyword>
<evidence type="ECO:0000313" key="13">
    <source>
        <dbReference type="Proteomes" id="UP000478008"/>
    </source>
</evidence>
<dbReference type="InterPro" id="IPR050360">
    <property type="entry name" value="MFS_Sugar_Transporters"/>
</dbReference>
<evidence type="ECO:0000256" key="9">
    <source>
        <dbReference type="SAM" id="MobiDB-lite"/>
    </source>
</evidence>
<dbReference type="PRINTS" id="PR00171">
    <property type="entry name" value="SUGRTRNSPORT"/>
</dbReference>
<feature type="domain" description="Major facilitator superfamily (MFS) profile" evidence="11">
    <location>
        <begin position="64"/>
        <end position="515"/>
    </location>
</feature>
<dbReference type="EMBL" id="CABFWN010000006">
    <property type="protein sequence ID" value="VUG20133.1"/>
    <property type="molecule type" value="Genomic_DNA"/>
</dbReference>
<dbReference type="PROSITE" id="PS00217">
    <property type="entry name" value="SUGAR_TRANSPORT_2"/>
    <property type="match status" value="1"/>
</dbReference>
<feature type="region of interest" description="Disordered" evidence="9">
    <location>
        <begin position="1"/>
        <end position="30"/>
    </location>
</feature>
<dbReference type="SUPFAM" id="SSF103473">
    <property type="entry name" value="MFS general substrate transporter"/>
    <property type="match status" value="1"/>
</dbReference>
<organism evidence="12 13">
    <name type="scientific">Dekkera bruxellensis</name>
    <name type="common">Brettanomyces custersii</name>
    <dbReference type="NCBI Taxonomy" id="5007"/>
    <lineage>
        <taxon>Eukaryota</taxon>
        <taxon>Fungi</taxon>
        <taxon>Dikarya</taxon>
        <taxon>Ascomycota</taxon>
        <taxon>Saccharomycotina</taxon>
        <taxon>Pichiomycetes</taxon>
        <taxon>Pichiales</taxon>
        <taxon>Pichiaceae</taxon>
        <taxon>Brettanomyces</taxon>
    </lineage>
</organism>
<keyword evidence="7 10" id="KW-0472">Membrane</keyword>
<dbReference type="AlphaFoldDB" id="A0A7D9D187"/>
<feature type="transmembrane region" description="Helical" evidence="10">
    <location>
        <begin position="471"/>
        <end position="488"/>
    </location>
</feature>
<feature type="transmembrane region" description="Helical" evidence="10">
    <location>
        <begin position="143"/>
        <end position="161"/>
    </location>
</feature>
<feature type="transmembrane region" description="Helical" evidence="10">
    <location>
        <begin position="427"/>
        <end position="450"/>
    </location>
</feature>
<dbReference type="Gene3D" id="1.20.1250.20">
    <property type="entry name" value="MFS general substrate transporter like domains"/>
    <property type="match status" value="1"/>
</dbReference>
<evidence type="ECO:0000256" key="6">
    <source>
        <dbReference type="ARBA" id="ARBA00022989"/>
    </source>
</evidence>
<protein>
    <submittedName>
        <fullName evidence="12">DEBR0S6_08680g1_1</fullName>
    </submittedName>
</protein>
<feature type="transmembrane region" description="Helical" evidence="10">
    <location>
        <begin position="196"/>
        <end position="215"/>
    </location>
</feature>
<proteinExistence type="inferred from homology"/>
<dbReference type="CDD" id="cd17356">
    <property type="entry name" value="MFS_HXT"/>
    <property type="match status" value="1"/>
</dbReference>
<dbReference type="InterPro" id="IPR005829">
    <property type="entry name" value="Sugar_transporter_CS"/>
</dbReference>
<dbReference type="FunFam" id="1.20.1250.20:FF:000044">
    <property type="entry name" value="Hexose transporter Hxt3p"/>
    <property type="match status" value="1"/>
</dbReference>
<feature type="transmembrane region" description="Helical" evidence="10">
    <location>
        <begin position="386"/>
        <end position="407"/>
    </location>
</feature>
<keyword evidence="6 10" id="KW-1133">Transmembrane helix</keyword>
<evidence type="ECO:0000259" key="11">
    <source>
        <dbReference type="PROSITE" id="PS50850"/>
    </source>
</evidence>
<dbReference type="InterPro" id="IPR036259">
    <property type="entry name" value="MFS_trans_sf"/>
</dbReference>
<dbReference type="InterPro" id="IPR020846">
    <property type="entry name" value="MFS_dom"/>
</dbReference>
<dbReference type="GO" id="GO:0055056">
    <property type="term" value="F:D-glucose transmembrane transporter activity"/>
    <property type="evidence" value="ECO:0007669"/>
    <property type="project" value="UniProtKB-ARBA"/>
</dbReference>
<dbReference type="InterPro" id="IPR005828">
    <property type="entry name" value="MFS_sugar_transport-like"/>
</dbReference>
<evidence type="ECO:0000256" key="8">
    <source>
        <dbReference type="RuleBase" id="RU003346"/>
    </source>
</evidence>
<keyword evidence="5 10" id="KW-0812">Transmembrane</keyword>
<comment type="similarity">
    <text evidence="2 8">Belongs to the major facilitator superfamily. Sugar transporter (TC 2.A.1.1) family.</text>
</comment>
<dbReference type="InterPro" id="IPR003663">
    <property type="entry name" value="Sugar/inositol_transpt"/>
</dbReference>
<sequence length="558" mass="61730">MSSSEISSKQSNQVANGQNNELAGGNPDTFEDRTQLKQQLDQAPVEPVAAPVENKSSYLFAGVMCLLIAFGGFVFGWDTGTISGFVNMPDFLKRFGQWSDADNEYYLSKVRTGLIVSIFNIGCAFGGVTLAKTGDVYGRKKGLMVTMVIYIVGIIIQIASVKSWVQYFIGRIVSGFAVGSISILCPMFISETSPKAIRGACVSCYQLMITLGIFLGYCTDYGTYHNYDDSRQWRIPLGLCFAWALFMIFGMTLMPESPRFLVEKKRMEEAKKSVGKVNKCAPDSDFTLQEVNRIIDAIETEALAGNASWGELFTGKPKIFYRLSMGIMLQSLQQLTGDNYFFYYGTTIFKSVGLTDSFETSIILGVVNFGSTFPSLYIVDKFGRRWTLLIGCVGMLVCLVIFASLGVKTLYKGAYGVDPNTSAGDAMIFLACLYIFFFATTWGPTVYVVVSETYPLRIRAKGMGLAQSANWLWGFLIAFFTPFITGAIHFAYGYVFFGCVVFAFFYVATCVPETKGLSLEDVDELYRHFTPGTAFLSKFSNANKAKELAEEEETAQKA</sequence>
<feature type="transmembrane region" description="Helical" evidence="10">
    <location>
        <begin position="58"/>
        <end position="77"/>
    </location>
</feature>